<sequence length="289" mass="31128">MFMSIAVTGATGQLGGLVIQHLLKKVPASQIIAIARNVEKASALADQGVEVRHGDYDDPKSLEKAFAGASKLLFISSPDTDNTLRVVQHANVVKAARDAGVKHIAYTGYAFAEEATLPLAHVHLATEYAIRTTNIPYTFLRNALYTELFINEGLRASVESGAVVTNTGNGRINSVTRNDLALAAVTVLTEEGHENKTYNLVSNQPWNFDDLAQILSEVSGKKVVHQSVSFEEEKNILVNAGVPEPFAELTAAIYDAVSKGETSKTSDDLQKLIGSLTPLKETVKQALQI</sequence>
<feature type="domain" description="NmrA-like" evidence="1">
    <location>
        <begin position="4"/>
        <end position="253"/>
    </location>
</feature>
<dbReference type="PANTHER" id="PTHR47129">
    <property type="entry name" value="QUINONE OXIDOREDUCTASE 2"/>
    <property type="match status" value="1"/>
</dbReference>
<accession>A0A024K767</accession>
<dbReference type="CDD" id="cd05269">
    <property type="entry name" value="TMR_SDR_a"/>
    <property type="match status" value="1"/>
</dbReference>
<reference evidence="2" key="1">
    <citation type="submission" date="2014-04" db="EMBL/GenBank/DDBJ databases">
        <authorList>
            <person name="Ding H."/>
        </authorList>
    </citation>
    <scope>NUCLEOTIDE SEQUENCE</scope>
    <source>
        <strain evidence="2">C56-YS93</strain>
    </source>
</reference>
<dbReference type="AlphaFoldDB" id="A0A024K767"/>
<dbReference type="OMA" id="RDHWHTE"/>
<gene>
    <name evidence="2" type="primary">azr</name>
</gene>
<dbReference type="InterPro" id="IPR036291">
    <property type="entry name" value="NAD(P)-bd_dom_sf"/>
</dbReference>
<dbReference type="SUPFAM" id="SSF51735">
    <property type="entry name" value="NAD(P)-binding Rossmann-fold domains"/>
    <property type="match status" value="1"/>
</dbReference>
<dbReference type="Gene3D" id="3.40.50.720">
    <property type="entry name" value="NAD(P)-binding Rossmann-like Domain"/>
    <property type="match status" value="1"/>
</dbReference>
<dbReference type="InterPro" id="IPR008030">
    <property type="entry name" value="NmrA-like"/>
</dbReference>
<organism evidence="2">
    <name type="scientific">Parageobacillus thermoglucosidasius</name>
    <name type="common">Geobacillus thermoglucosidasius</name>
    <dbReference type="NCBI Taxonomy" id="1426"/>
    <lineage>
        <taxon>Bacteria</taxon>
        <taxon>Bacillati</taxon>
        <taxon>Bacillota</taxon>
        <taxon>Bacilli</taxon>
        <taxon>Bacillales</taxon>
        <taxon>Anoxybacillaceae</taxon>
        <taxon>Parageobacillus</taxon>
    </lineage>
</organism>
<protein>
    <submittedName>
        <fullName evidence="2">Azoreductase</fullName>
    </submittedName>
</protein>
<evidence type="ECO:0000259" key="1">
    <source>
        <dbReference type="Pfam" id="PF05368"/>
    </source>
</evidence>
<dbReference type="Gene3D" id="3.90.25.10">
    <property type="entry name" value="UDP-galactose 4-epimerase, domain 1"/>
    <property type="match status" value="1"/>
</dbReference>
<reference evidence="2" key="2">
    <citation type="submission" date="2014-05" db="EMBL/GenBank/DDBJ databases">
        <title>Molecular characterization of a novel thermal stable reductase capable of decoloration of both azo and triphenylmethane dyes.</title>
        <authorList>
            <person name="Gao F."/>
            <person name="Ding H.T."/>
            <person name="Shao L.D."/>
            <person name="Xu X.H."/>
            <person name="Zhao Y.H."/>
        </authorList>
    </citation>
    <scope>NUCLEOTIDE SEQUENCE</scope>
    <source>
        <strain evidence="2">C56-YS93</strain>
    </source>
</reference>
<evidence type="ECO:0000313" key="2">
    <source>
        <dbReference type="EMBL" id="CDP32877.1"/>
    </source>
</evidence>
<name>A0A024K767_PARTM</name>
<dbReference type="InterPro" id="IPR052718">
    <property type="entry name" value="NmrA-type_oxidoreductase"/>
</dbReference>
<proteinExistence type="predicted"/>
<dbReference type="Pfam" id="PF05368">
    <property type="entry name" value="NmrA"/>
    <property type="match status" value="1"/>
</dbReference>
<dbReference type="EMBL" id="HG974567">
    <property type="protein sequence ID" value="CDP32877.1"/>
    <property type="molecule type" value="Genomic_DNA"/>
</dbReference>
<dbReference type="PANTHER" id="PTHR47129:SF1">
    <property type="entry name" value="NMRA-LIKE DOMAIN-CONTAINING PROTEIN"/>
    <property type="match status" value="1"/>
</dbReference>